<dbReference type="SUPFAM" id="SSF48452">
    <property type="entry name" value="TPR-like"/>
    <property type="match status" value="1"/>
</dbReference>
<dbReference type="EMBL" id="GL376631">
    <property type="status" value="NOT_ANNOTATED_CDS"/>
    <property type="molecule type" value="Genomic_DNA"/>
</dbReference>
<dbReference type="OMA" id="MALRYSH"/>
<dbReference type="STRING" id="431595.K3WHZ3"/>
<dbReference type="InterPro" id="IPR036860">
    <property type="entry name" value="SH2_dom_sf"/>
</dbReference>
<evidence type="ECO:0000256" key="3">
    <source>
        <dbReference type="SAM" id="MobiDB-lite"/>
    </source>
</evidence>
<reference evidence="6" key="2">
    <citation type="submission" date="2010-04" db="EMBL/GenBank/DDBJ databases">
        <authorList>
            <person name="Buell R."/>
            <person name="Hamilton J."/>
            <person name="Hostetler J."/>
        </authorList>
    </citation>
    <scope>NUCLEOTIDE SEQUENCE [LARGE SCALE GENOMIC DNA]</scope>
    <source>
        <strain evidence="6">DAOM:BR144</strain>
    </source>
</reference>
<accession>K3WHZ3</accession>
<evidence type="ECO:0000256" key="2">
    <source>
        <dbReference type="PROSITE-ProRule" id="PRU00339"/>
    </source>
</evidence>
<evidence type="ECO:0000256" key="1">
    <source>
        <dbReference type="PROSITE-ProRule" id="PRU00191"/>
    </source>
</evidence>
<feature type="domain" description="SH2" evidence="4">
    <location>
        <begin position="91"/>
        <end position="190"/>
    </location>
</feature>
<organism evidence="5 6">
    <name type="scientific">Globisporangium ultimum (strain ATCC 200006 / CBS 805.95 / DAOM BR144)</name>
    <name type="common">Pythium ultimum</name>
    <dbReference type="NCBI Taxonomy" id="431595"/>
    <lineage>
        <taxon>Eukaryota</taxon>
        <taxon>Sar</taxon>
        <taxon>Stramenopiles</taxon>
        <taxon>Oomycota</taxon>
        <taxon>Peronosporomycetes</taxon>
        <taxon>Pythiales</taxon>
        <taxon>Pythiaceae</taxon>
        <taxon>Globisporangium</taxon>
    </lineage>
</organism>
<sequence length="730" mass="79488">MFMEDSSGWWDRHFGAFGARIPFKTLFFPALLQSCGGIDAPTLRVTTEPLSTDELATLVKFCLAESAWTRGFVTKQDVVSCFCVNRELVPWFHGVVSRAESERVLASYGDGAFLIRFSETHPTKFTLSYMKIHTLPPHEGRREMKNCLIENLGARGYVLSASSKATPYASIMAFVQQSAKRLKHGVASPLAKQCNSELADIRALQDQQSNSYTAFSAETLDVAADMPSPSRAKAMLFAQSPPRRNHQHKEEFFHSGSSTMSANSSECCSESYSGFSLDTVTRPPPRLPVKTNASSMSSFASSSCVSTVTRPSFSDADYGDATFFNNDLGTKGNNQQSHNTPGCYGATQEMGDYGSLQVFMIANQQPLSPSHCRPETKAPPFKVLLSPSRRHSGVTLQPQEEPQVDAYGTFESFASTFAAESKQLAQRQGLAVSLSKTHPPSPPHGSSISTSGEENTYGSFASFSVVTKPSNSLSAAINNSVPDTTDTEYGSFASLDVSMDDAFALLGPPPPPPTSQFQPPLVTPAQNGSSSSDQDENGNVYGSFETLMIRNDRPSSSLSVTATVATTKPTPLNEMIPTPQTHTHSAACSALDELNAGMAHYQNKRLDEALACFIHAQEVAKSSDDKVVEARALGNLGTVYLDQQNPQQAVMCYQQCLDITRSIQDTKRERTILNNLVLALMASNELCRALTCCDVQLEMTTNAINRRKILSRMSLLRERIARQGQHAASH</sequence>
<dbReference type="InterPro" id="IPR000980">
    <property type="entry name" value="SH2"/>
</dbReference>
<proteinExistence type="predicted"/>
<dbReference type="Gene3D" id="1.25.40.10">
    <property type="entry name" value="Tetratricopeptide repeat domain"/>
    <property type="match status" value="1"/>
</dbReference>
<protein>
    <recommendedName>
        <fullName evidence="4">SH2 domain-containing protein</fullName>
    </recommendedName>
</protein>
<dbReference type="InParanoid" id="K3WHZ3"/>
<keyword evidence="1" id="KW-0727">SH2 domain</keyword>
<feature type="region of interest" description="Disordered" evidence="3">
    <location>
        <begin position="429"/>
        <end position="454"/>
    </location>
</feature>
<dbReference type="EnsemblProtists" id="PYU1_T004585">
    <property type="protein sequence ID" value="PYU1_T004585"/>
    <property type="gene ID" value="PYU1_G004574"/>
</dbReference>
<evidence type="ECO:0000313" key="5">
    <source>
        <dbReference type="EnsemblProtists" id="PYU1_T004585"/>
    </source>
</evidence>
<dbReference type="CDD" id="cd00173">
    <property type="entry name" value="SH2"/>
    <property type="match status" value="1"/>
</dbReference>
<dbReference type="HOGENOM" id="CLU_379717_0_0_1"/>
<keyword evidence="6" id="KW-1185">Reference proteome</keyword>
<dbReference type="InterPro" id="IPR011990">
    <property type="entry name" value="TPR-like_helical_dom_sf"/>
</dbReference>
<dbReference type="InterPro" id="IPR019734">
    <property type="entry name" value="TPR_rpt"/>
</dbReference>
<dbReference type="PROSITE" id="PS50001">
    <property type="entry name" value="SH2"/>
    <property type="match status" value="1"/>
</dbReference>
<reference evidence="6" key="1">
    <citation type="journal article" date="2010" name="Genome Biol.">
        <title>Genome sequence of the necrotrophic plant pathogen Pythium ultimum reveals original pathogenicity mechanisms and effector repertoire.</title>
        <authorList>
            <person name="Levesque C.A."/>
            <person name="Brouwer H."/>
            <person name="Cano L."/>
            <person name="Hamilton J.P."/>
            <person name="Holt C."/>
            <person name="Huitema E."/>
            <person name="Raffaele S."/>
            <person name="Robideau G.P."/>
            <person name="Thines M."/>
            <person name="Win J."/>
            <person name="Zerillo M.M."/>
            <person name="Beakes G.W."/>
            <person name="Boore J.L."/>
            <person name="Busam D."/>
            <person name="Dumas B."/>
            <person name="Ferriera S."/>
            <person name="Fuerstenberg S.I."/>
            <person name="Gachon C.M."/>
            <person name="Gaulin E."/>
            <person name="Govers F."/>
            <person name="Grenville-Briggs L."/>
            <person name="Horner N."/>
            <person name="Hostetler J."/>
            <person name="Jiang R.H."/>
            <person name="Johnson J."/>
            <person name="Krajaejun T."/>
            <person name="Lin H."/>
            <person name="Meijer H.J."/>
            <person name="Moore B."/>
            <person name="Morris P."/>
            <person name="Phuntmart V."/>
            <person name="Puiu D."/>
            <person name="Shetty J."/>
            <person name="Stajich J.E."/>
            <person name="Tripathy S."/>
            <person name="Wawra S."/>
            <person name="van West P."/>
            <person name="Whitty B.R."/>
            <person name="Coutinho P.M."/>
            <person name="Henrissat B."/>
            <person name="Martin F."/>
            <person name="Thomas P.D."/>
            <person name="Tyler B.M."/>
            <person name="De Vries R.P."/>
            <person name="Kamoun S."/>
            <person name="Yandell M."/>
            <person name="Tisserat N."/>
            <person name="Buell C.R."/>
        </authorList>
    </citation>
    <scope>NUCLEOTIDE SEQUENCE</scope>
    <source>
        <strain evidence="6">DAOM:BR144</strain>
    </source>
</reference>
<dbReference type="Pfam" id="PF13424">
    <property type="entry name" value="TPR_12"/>
    <property type="match status" value="1"/>
</dbReference>
<dbReference type="Pfam" id="PF00017">
    <property type="entry name" value="SH2"/>
    <property type="match status" value="1"/>
</dbReference>
<name>K3WHZ3_GLOUD</name>
<dbReference type="Gene3D" id="3.30.505.10">
    <property type="entry name" value="SH2 domain"/>
    <property type="match status" value="1"/>
</dbReference>
<dbReference type="PROSITE" id="PS50005">
    <property type="entry name" value="TPR"/>
    <property type="match status" value="1"/>
</dbReference>
<dbReference type="SUPFAM" id="SSF55550">
    <property type="entry name" value="SH2 domain"/>
    <property type="match status" value="1"/>
</dbReference>
<dbReference type="SMART" id="SM00252">
    <property type="entry name" value="SH2"/>
    <property type="match status" value="1"/>
</dbReference>
<keyword evidence="2" id="KW-0802">TPR repeat</keyword>
<reference evidence="5" key="3">
    <citation type="submission" date="2015-02" db="UniProtKB">
        <authorList>
            <consortium name="EnsemblProtists"/>
        </authorList>
    </citation>
    <scope>IDENTIFICATION</scope>
    <source>
        <strain evidence="5">DAOM BR144</strain>
    </source>
</reference>
<evidence type="ECO:0000259" key="4">
    <source>
        <dbReference type="PROSITE" id="PS50001"/>
    </source>
</evidence>
<evidence type="ECO:0000313" key="6">
    <source>
        <dbReference type="Proteomes" id="UP000019132"/>
    </source>
</evidence>
<dbReference type="eggNOG" id="ENOG502SEWF">
    <property type="taxonomic scope" value="Eukaryota"/>
</dbReference>
<dbReference type="VEuPathDB" id="FungiDB:PYU1_G004574"/>
<dbReference type="Proteomes" id="UP000019132">
    <property type="component" value="Unassembled WGS sequence"/>
</dbReference>
<dbReference type="SMART" id="SM00028">
    <property type="entry name" value="TPR"/>
    <property type="match status" value="2"/>
</dbReference>
<feature type="region of interest" description="Disordered" evidence="3">
    <location>
        <begin position="502"/>
        <end position="540"/>
    </location>
</feature>
<dbReference type="AlphaFoldDB" id="K3WHZ3"/>
<feature type="repeat" description="TPR" evidence="2">
    <location>
        <begin position="630"/>
        <end position="663"/>
    </location>
</feature>